<keyword evidence="4" id="KW-0677">Repeat</keyword>
<gene>
    <name evidence="8" type="ORF">QBZ16_002334</name>
</gene>
<evidence type="ECO:0000313" key="9">
    <source>
        <dbReference type="Proteomes" id="UP001255856"/>
    </source>
</evidence>
<evidence type="ECO:0000256" key="6">
    <source>
        <dbReference type="PROSITE-ProRule" id="PRU00221"/>
    </source>
</evidence>
<sequence>MCLVLLYDGATRTLRRTINRFKDRAYGASWRADGKLLVAGGEDALVQVFDVESRSILRQLRGHRRPVHVTRFDPDRLHVLSGGDDATVRWWDVTSGKQVSRWDGHTDYVRAAAPNPAVAGAWATAGYDHVCKIWDARSAESTLSVNHGAPVEAVAFMPSGSLLVTAGGTQVRVWDLLAGGREIACLANHQKTVTSLAVSGYTGPTSSAGPRLLTGSLDSHLKVYDMSSFKVTHIQKYTAPILSVALSRDGGQLAVGLADGTLTLRQHTHPRGAKGRAPGDRRPRPVPLTADSYRYFIRGQSSKAAAEDSVVQAEKRASLARHDRLLRKFQYREALDAAVSAGQPAVVASVLEELVARGGLATALGGRTAPRLRPLLRFVRRTLNDPRHTRQLVALVHVLLDLYGGGDSLPAIAGELALVLERVRLEVLAQEELMRVQGMLGPLLASAVGHDE</sequence>
<keyword evidence="5" id="KW-0539">Nucleus</keyword>
<dbReference type="GO" id="GO:0006364">
    <property type="term" value="P:rRNA processing"/>
    <property type="evidence" value="ECO:0007669"/>
    <property type="project" value="UniProtKB-KW"/>
</dbReference>
<dbReference type="PANTHER" id="PTHR19924">
    <property type="entry name" value="UTP15 U3 SMALL NUCLEOLAR RNA-ASSOCIATED PROTEIN 15 FAMILY MEMBER"/>
    <property type="match status" value="1"/>
</dbReference>
<evidence type="ECO:0000259" key="7">
    <source>
        <dbReference type="Pfam" id="PF09384"/>
    </source>
</evidence>
<evidence type="ECO:0000256" key="1">
    <source>
        <dbReference type="ARBA" id="ARBA00004604"/>
    </source>
</evidence>
<dbReference type="SMART" id="SM00320">
    <property type="entry name" value="WD40"/>
    <property type="match status" value="6"/>
</dbReference>
<accession>A0AAD9IJZ3</accession>
<proteinExistence type="predicted"/>
<evidence type="ECO:0000313" key="8">
    <source>
        <dbReference type="EMBL" id="KAK2079939.1"/>
    </source>
</evidence>
<organism evidence="8 9">
    <name type="scientific">Prototheca wickerhamii</name>
    <dbReference type="NCBI Taxonomy" id="3111"/>
    <lineage>
        <taxon>Eukaryota</taxon>
        <taxon>Viridiplantae</taxon>
        <taxon>Chlorophyta</taxon>
        <taxon>core chlorophytes</taxon>
        <taxon>Trebouxiophyceae</taxon>
        <taxon>Chlorellales</taxon>
        <taxon>Chlorellaceae</taxon>
        <taxon>Prototheca</taxon>
    </lineage>
</organism>
<dbReference type="InterPro" id="IPR018983">
    <property type="entry name" value="U3_snoRNA-assocProt_15_C"/>
</dbReference>
<feature type="domain" description="U3 small nucleolar RNA-associated protein 15 C-terminal" evidence="7">
    <location>
        <begin position="303"/>
        <end position="442"/>
    </location>
</feature>
<evidence type="ECO:0000256" key="5">
    <source>
        <dbReference type="ARBA" id="ARBA00023242"/>
    </source>
</evidence>
<dbReference type="InterPro" id="IPR015943">
    <property type="entry name" value="WD40/YVTN_repeat-like_dom_sf"/>
</dbReference>
<dbReference type="PROSITE" id="PS50294">
    <property type="entry name" value="WD_REPEATS_REGION"/>
    <property type="match status" value="1"/>
</dbReference>
<keyword evidence="9" id="KW-1185">Reference proteome</keyword>
<comment type="caution">
    <text evidence="8">The sequence shown here is derived from an EMBL/GenBank/DDBJ whole genome shotgun (WGS) entry which is preliminary data.</text>
</comment>
<dbReference type="GO" id="GO:0045943">
    <property type="term" value="P:positive regulation of transcription by RNA polymerase I"/>
    <property type="evidence" value="ECO:0007669"/>
    <property type="project" value="TreeGrafter"/>
</dbReference>
<evidence type="ECO:0000256" key="3">
    <source>
        <dbReference type="ARBA" id="ARBA00022574"/>
    </source>
</evidence>
<protein>
    <recommendedName>
        <fullName evidence="7">U3 small nucleolar RNA-associated protein 15 C-terminal domain-containing protein</fullName>
    </recommendedName>
</protein>
<feature type="repeat" description="WD" evidence="6">
    <location>
        <begin position="60"/>
        <end position="101"/>
    </location>
</feature>
<reference evidence="8" key="1">
    <citation type="submission" date="2021-01" db="EMBL/GenBank/DDBJ databases">
        <authorList>
            <person name="Eckstrom K.M.E."/>
        </authorList>
    </citation>
    <scope>NUCLEOTIDE SEQUENCE</scope>
    <source>
        <strain evidence="8">UVCC 0001</strain>
    </source>
</reference>
<dbReference type="GO" id="GO:0005730">
    <property type="term" value="C:nucleolus"/>
    <property type="evidence" value="ECO:0007669"/>
    <property type="project" value="UniProtKB-SubCell"/>
</dbReference>
<keyword evidence="2" id="KW-0698">rRNA processing</keyword>
<dbReference type="PANTHER" id="PTHR19924:SF26">
    <property type="entry name" value="U3 SMALL NUCLEOLAR RNA-ASSOCIATED PROTEIN 15 HOMOLOG"/>
    <property type="match status" value="1"/>
</dbReference>
<dbReference type="EMBL" id="JASFZW010000002">
    <property type="protein sequence ID" value="KAK2079939.1"/>
    <property type="molecule type" value="Genomic_DNA"/>
</dbReference>
<dbReference type="Pfam" id="PF00400">
    <property type="entry name" value="WD40"/>
    <property type="match status" value="4"/>
</dbReference>
<dbReference type="CDD" id="cd00200">
    <property type="entry name" value="WD40"/>
    <property type="match status" value="1"/>
</dbReference>
<dbReference type="InterPro" id="IPR036322">
    <property type="entry name" value="WD40_repeat_dom_sf"/>
</dbReference>
<name>A0AAD9IJZ3_PROWI</name>
<dbReference type="PROSITE" id="PS50082">
    <property type="entry name" value="WD_REPEATS_2"/>
    <property type="match status" value="2"/>
</dbReference>
<dbReference type="Proteomes" id="UP001255856">
    <property type="component" value="Unassembled WGS sequence"/>
</dbReference>
<comment type="subcellular location">
    <subcellularLocation>
        <location evidence="1">Nucleus</location>
        <location evidence="1">Nucleolus</location>
    </subcellularLocation>
</comment>
<evidence type="ECO:0000256" key="2">
    <source>
        <dbReference type="ARBA" id="ARBA00022552"/>
    </source>
</evidence>
<dbReference type="Gene3D" id="2.130.10.10">
    <property type="entry name" value="YVTN repeat-like/Quinoprotein amine dehydrogenase"/>
    <property type="match status" value="2"/>
</dbReference>
<dbReference type="Pfam" id="PF09384">
    <property type="entry name" value="UTP15_C"/>
    <property type="match status" value="1"/>
</dbReference>
<keyword evidence="3 6" id="KW-0853">WD repeat</keyword>
<dbReference type="SUPFAM" id="SSF50978">
    <property type="entry name" value="WD40 repeat-like"/>
    <property type="match status" value="1"/>
</dbReference>
<feature type="repeat" description="WD" evidence="6">
    <location>
        <begin position="102"/>
        <end position="144"/>
    </location>
</feature>
<dbReference type="InterPro" id="IPR001680">
    <property type="entry name" value="WD40_rpt"/>
</dbReference>
<dbReference type="AlphaFoldDB" id="A0AAD9IJZ3"/>
<evidence type="ECO:0000256" key="4">
    <source>
        <dbReference type="ARBA" id="ARBA00022737"/>
    </source>
</evidence>